<dbReference type="RefSeq" id="WP_093035037.1">
    <property type="nucleotide sequence ID" value="NZ_FMZV01000015.1"/>
</dbReference>
<evidence type="ECO:0000256" key="2">
    <source>
        <dbReference type="ARBA" id="ARBA00022448"/>
    </source>
</evidence>
<reference evidence="11" key="1">
    <citation type="submission" date="2016-10" db="EMBL/GenBank/DDBJ databases">
        <authorList>
            <person name="Varghese N."/>
            <person name="Submissions S."/>
        </authorList>
    </citation>
    <scope>NUCLEOTIDE SEQUENCE [LARGE SCALE GENOMIC DNA]</scope>
    <source>
        <strain evidence="11">CGMCC 1.9108</strain>
    </source>
</reference>
<keyword evidence="2" id="KW-0813">Transport</keyword>
<proteinExistence type="inferred from homology"/>
<dbReference type="Proteomes" id="UP000199628">
    <property type="component" value="Unassembled WGS sequence"/>
</dbReference>
<dbReference type="OrthoDB" id="5342349at2"/>
<dbReference type="PANTHER" id="PTHR30574:SF1">
    <property type="entry name" value="SULPHUR TRANSPORT DOMAIN-CONTAINING PROTEIN"/>
    <property type="match status" value="1"/>
</dbReference>
<feature type="transmembrane region" description="Helical" evidence="9">
    <location>
        <begin position="290"/>
        <end position="309"/>
    </location>
</feature>
<dbReference type="Pfam" id="PF04143">
    <property type="entry name" value="Sulf_transp"/>
    <property type="match status" value="1"/>
</dbReference>
<feature type="transmembrane region" description="Helical" evidence="9">
    <location>
        <begin position="52"/>
        <end position="76"/>
    </location>
</feature>
<feature type="transmembrane region" description="Helical" evidence="9">
    <location>
        <begin position="315"/>
        <end position="333"/>
    </location>
</feature>
<dbReference type="PANTHER" id="PTHR30574">
    <property type="entry name" value="INNER MEMBRANE PROTEIN YEDE"/>
    <property type="match status" value="1"/>
</dbReference>
<evidence type="ECO:0000256" key="4">
    <source>
        <dbReference type="ARBA" id="ARBA00022519"/>
    </source>
</evidence>
<keyword evidence="5 9" id="KW-0812">Transmembrane</keyword>
<evidence type="ECO:0000256" key="1">
    <source>
        <dbReference type="ARBA" id="ARBA00004429"/>
    </source>
</evidence>
<dbReference type="GO" id="GO:0005886">
    <property type="term" value="C:plasma membrane"/>
    <property type="evidence" value="ECO:0007669"/>
    <property type="project" value="UniProtKB-SubCell"/>
</dbReference>
<evidence type="ECO:0000313" key="10">
    <source>
        <dbReference type="EMBL" id="SDE16982.1"/>
    </source>
</evidence>
<evidence type="ECO:0000256" key="8">
    <source>
        <dbReference type="ARBA" id="ARBA00035655"/>
    </source>
</evidence>
<organism evidence="10 11">
    <name type="scientific">Ruegeria marina</name>
    <dbReference type="NCBI Taxonomy" id="639004"/>
    <lineage>
        <taxon>Bacteria</taxon>
        <taxon>Pseudomonadati</taxon>
        <taxon>Pseudomonadota</taxon>
        <taxon>Alphaproteobacteria</taxon>
        <taxon>Rhodobacterales</taxon>
        <taxon>Roseobacteraceae</taxon>
        <taxon>Ruegeria</taxon>
    </lineage>
</organism>
<dbReference type="EMBL" id="FMZV01000015">
    <property type="protein sequence ID" value="SDE16982.1"/>
    <property type="molecule type" value="Genomic_DNA"/>
</dbReference>
<dbReference type="STRING" id="639004.SAMN04488239_11522"/>
<feature type="transmembrane region" description="Helical" evidence="9">
    <location>
        <begin position="121"/>
        <end position="142"/>
    </location>
</feature>
<keyword evidence="6 9" id="KW-1133">Transmembrane helix</keyword>
<sequence>MFESLGFQETTAKEISVLFGIGLGVLFGLLAERTRFCFRRAVVGQDTRQAAGIWFMALAVAIAGTQAAVSAGLISFADHRLLSADLPILAITFGGLIFGAGMVLTRGCISRLTVLGGTGNLRALTVVLVIAVVAHAMLKGVLSPLRTTLGAVTLDLGEAASLAGLPGGGALWSALLAVSALAVALRSGNRLLPLGGAVLIGLLVPLGWVGTGYILLDEFDPIAMETLSFTSPSADTLFYSIASTSIAPGFGVGLVGGVLLGALAASLLFGSFRWQSFENPRQTGRYMAGAALMGMGGVLAGGCTLGAGLSGVPTLSVAALLALGSIAAGARLADAIIRDGAGFSGSTTRRQPQPAE</sequence>
<keyword evidence="7 9" id="KW-0472">Membrane</keyword>
<protein>
    <submittedName>
        <fullName evidence="10">Sulphur transport</fullName>
    </submittedName>
</protein>
<keyword evidence="4" id="KW-0997">Cell inner membrane</keyword>
<feature type="transmembrane region" description="Helical" evidence="9">
    <location>
        <begin position="88"/>
        <end position="109"/>
    </location>
</feature>
<evidence type="ECO:0000256" key="6">
    <source>
        <dbReference type="ARBA" id="ARBA00022989"/>
    </source>
</evidence>
<feature type="transmembrane region" description="Helical" evidence="9">
    <location>
        <begin position="15"/>
        <end position="31"/>
    </location>
</feature>
<dbReference type="InterPro" id="IPR007272">
    <property type="entry name" value="Sulf_transp_TsuA/YedE"/>
</dbReference>
<feature type="transmembrane region" description="Helical" evidence="9">
    <location>
        <begin position="162"/>
        <end position="184"/>
    </location>
</feature>
<keyword evidence="3" id="KW-1003">Cell membrane</keyword>
<evidence type="ECO:0000256" key="3">
    <source>
        <dbReference type="ARBA" id="ARBA00022475"/>
    </source>
</evidence>
<evidence type="ECO:0000256" key="5">
    <source>
        <dbReference type="ARBA" id="ARBA00022692"/>
    </source>
</evidence>
<comment type="similarity">
    <text evidence="8">Belongs to the TsuA/YedE (TC 9.B.102) family.</text>
</comment>
<evidence type="ECO:0000256" key="9">
    <source>
        <dbReference type="SAM" id="Phobius"/>
    </source>
</evidence>
<name>A0A1G7AQH2_9RHOB</name>
<evidence type="ECO:0000256" key="7">
    <source>
        <dbReference type="ARBA" id="ARBA00023136"/>
    </source>
</evidence>
<keyword evidence="11" id="KW-1185">Reference proteome</keyword>
<gene>
    <name evidence="10" type="ORF">SAMN04488239_11522</name>
</gene>
<feature type="transmembrane region" description="Helical" evidence="9">
    <location>
        <begin position="191"/>
        <end position="216"/>
    </location>
</feature>
<accession>A0A1G7AQH2</accession>
<dbReference type="AlphaFoldDB" id="A0A1G7AQH2"/>
<comment type="subcellular location">
    <subcellularLocation>
        <location evidence="1">Cell inner membrane</location>
        <topology evidence="1">Multi-pass membrane protein</topology>
    </subcellularLocation>
</comment>
<feature type="transmembrane region" description="Helical" evidence="9">
    <location>
        <begin position="236"/>
        <end position="269"/>
    </location>
</feature>
<evidence type="ECO:0000313" key="11">
    <source>
        <dbReference type="Proteomes" id="UP000199628"/>
    </source>
</evidence>